<comment type="similarity">
    <text evidence="2 6">Belongs to the peroxisomal membrane protein PXMP2/4 family.</text>
</comment>
<dbReference type="GO" id="GO:0005739">
    <property type="term" value="C:mitochondrion"/>
    <property type="evidence" value="ECO:0007669"/>
    <property type="project" value="TreeGrafter"/>
</dbReference>
<keyword evidence="8" id="KW-1185">Reference proteome</keyword>
<name>A0A4Y7Q1N0_9AGAM</name>
<protein>
    <submittedName>
        <fullName evidence="7">Uncharacterized protein</fullName>
    </submittedName>
</protein>
<dbReference type="EMBL" id="ML170182">
    <property type="protein sequence ID" value="TDL21241.1"/>
    <property type="molecule type" value="Genomic_DNA"/>
</dbReference>
<accession>A0A4Y7Q1N0</accession>
<dbReference type="PANTHER" id="PTHR11266">
    <property type="entry name" value="PEROXISOMAL MEMBRANE PROTEIN 2, PXMP2 MPV17"/>
    <property type="match status" value="1"/>
</dbReference>
<sequence length="204" mass="22972">MVSILRAYNAALLRRPMATQCATAGLLFGGGDILAQQVVERRGREHDFARTARLTFYGGALFGPLLTKWYQFLGRLKFASPVRAVVYRTWLDQAILTPPAVVFFFTGMTFLEGKGVGEATRRVEQAYVPTLLRNWSVFIPTQIINFAVVPAHLRFVFMSVVSLFWNTYLSYANQRAKMLAGTQQDVAHLDFTPDSDSDKTYTQS</sequence>
<keyword evidence="5 6" id="KW-0472">Membrane</keyword>
<dbReference type="AlphaFoldDB" id="A0A4Y7Q1N0"/>
<gene>
    <name evidence="7" type="ORF">BD410DRAFT_790000</name>
</gene>
<evidence type="ECO:0000313" key="7">
    <source>
        <dbReference type="EMBL" id="TDL21241.1"/>
    </source>
</evidence>
<evidence type="ECO:0000256" key="3">
    <source>
        <dbReference type="ARBA" id="ARBA00022692"/>
    </source>
</evidence>
<dbReference type="VEuPathDB" id="FungiDB:BD410DRAFT_790000"/>
<dbReference type="Proteomes" id="UP000294933">
    <property type="component" value="Unassembled WGS sequence"/>
</dbReference>
<evidence type="ECO:0000256" key="1">
    <source>
        <dbReference type="ARBA" id="ARBA00004141"/>
    </source>
</evidence>
<dbReference type="STRING" id="50990.A0A4Y7Q1N0"/>
<proteinExistence type="inferred from homology"/>
<dbReference type="Pfam" id="PF04117">
    <property type="entry name" value="Mpv17_PMP22"/>
    <property type="match status" value="1"/>
</dbReference>
<evidence type="ECO:0000256" key="4">
    <source>
        <dbReference type="ARBA" id="ARBA00022989"/>
    </source>
</evidence>
<feature type="transmembrane region" description="Helical" evidence="6">
    <location>
        <begin position="90"/>
        <end position="111"/>
    </location>
</feature>
<organism evidence="7 8">
    <name type="scientific">Rickenella mellea</name>
    <dbReference type="NCBI Taxonomy" id="50990"/>
    <lineage>
        <taxon>Eukaryota</taxon>
        <taxon>Fungi</taxon>
        <taxon>Dikarya</taxon>
        <taxon>Basidiomycota</taxon>
        <taxon>Agaricomycotina</taxon>
        <taxon>Agaricomycetes</taxon>
        <taxon>Hymenochaetales</taxon>
        <taxon>Rickenellaceae</taxon>
        <taxon>Rickenella</taxon>
    </lineage>
</organism>
<evidence type="ECO:0000313" key="8">
    <source>
        <dbReference type="Proteomes" id="UP000294933"/>
    </source>
</evidence>
<evidence type="ECO:0000256" key="2">
    <source>
        <dbReference type="ARBA" id="ARBA00006824"/>
    </source>
</evidence>
<evidence type="ECO:0000256" key="6">
    <source>
        <dbReference type="RuleBase" id="RU363053"/>
    </source>
</evidence>
<comment type="subcellular location">
    <subcellularLocation>
        <location evidence="1">Membrane</location>
        <topology evidence="1">Multi-pass membrane protein</topology>
    </subcellularLocation>
</comment>
<dbReference type="OrthoDB" id="430207at2759"/>
<reference evidence="7 8" key="1">
    <citation type="submission" date="2018-06" db="EMBL/GenBank/DDBJ databases">
        <title>A transcriptomic atlas of mushroom development highlights an independent origin of complex multicellularity.</title>
        <authorList>
            <consortium name="DOE Joint Genome Institute"/>
            <person name="Krizsan K."/>
            <person name="Almasi E."/>
            <person name="Merenyi Z."/>
            <person name="Sahu N."/>
            <person name="Viragh M."/>
            <person name="Koszo T."/>
            <person name="Mondo S."/>
            <person name="Kiss B."/>
            <person name="Balint B."/>
            <person name="Kues U."/>
            <person name="Barry K."/>
            <person name="Hegedus J.C."/>
            <person name="Henrissat B."/>
            <person name="Johnson J."/>
            <person name="Lipzen A."/>
            <person name="Ohm R."/>
            <person name="Nagy I."/>
            <person name="Pangilinan J."/>
            <person name="Yan J."/>
            <person name="Xiong Y."/>
            <person name="Grigoriev I.V."/>
            <person name="Hibbett D.S."/>
            <person name="Nagy L.G."/>
        </authorList>
    </citation>
    <scope>NUCLEOTIDE SEQUENCE [LARGE SCALE GENOMIC DNA]</scope>
    <source>
        <strain evidence="7 8">SZMC22713</strain>
    </source>
</reference>
<dbReference type="InterPro" id="IPR007248">
    <property type="entry name" value="Mpv17_PMP22"/>
</dbReference>
<dbReference type="PANTHER" id="PTHR11266:SF17">
    <property type="entry name" value="PROTEIN MPV17"/>
    <property type="match status" value="1"/>
</dbReference>
<evidence type="ECO:0000256" key="5">
    <source>
        <dbReference type="ARBA" id="ARBA00023136"/>
    </source>
</evidence>
<keyword evidence="4 6" id="KW-1133">Transmembrane helix</keyword>
<keyword evidence="3 6" id="KW-0812">Transmembrane</keyword>
<dbReference type="GO" id="GO:0016020">
    <property type="term" value="C:membrane"/>
    <property type="evidence" value="ECO:0007669"/>
    <property type="project" value="UniProtKB-SubCell"/>
</dbReference>
<feature type="transmembrane region" description="Helical" evidence="6">
    <location>
        <begin position="51"/>
        <end position="70"/>
    </location>
</feature>